<dbReference type="GO" id="GO:0015074">
    <property type="term" value="P:DNA integration"/>
    <property type="evidence" value="ECO:0007669"/>
    <property type="project" value="UniProtKB-KW"/>
</dbReference>
<dbReference type="EMBL" id="HE796683">
    <property type="protein sequence ID" value="CCH01749.1"/>
    <property type="molecule type" value="Genomic_DNA"/>
</dbReference>
<keyword evidence="6" id="KW-1185">Reference proteome</keyword>
<dbReference type="SUPFAM" id="SSF56349">
    <property type="entry name" value="DNA breaking-rejoining enzymes"/>
    <property type="match status" value="1"/>
</dbReference>
<proteinExistence type="predicted"/>
<feature type="domain" description="Core-binding (CB)" evidence="4">
    <location>
        <begin position="107"/>
        <end position="196"/>
    </location>
</feature>
<dbReference type="GO" id="GO:0003677">
    <property type="term" value="F:DNA binding"/>
    <property type="evidence" value="ECO:0007669"/>
    <property type="project" value="UniProtKB-UniRule"/>
</dbReference>
<reference evidence="5 6" key="1">
    <citation type="journal article" date="2012" name="J. Bacteriol.">
        <title>Genome Sequence of Fibrella aestuarina BUZ 2T, a Filamentous Marine Bacterium.</title>
        <authorList>
            <person name="Filippini M."/>
            <person name="Qi W."/>
            <person name="Blom J."/>
            <person name="Goesmann A."/>
            <person name="Smits T.H."/>
            <person name="Bagheri H.C."/>
        </authorList>
    </citation>
    <scope>NUCLEOTIDE SEQUENCE [LARGE SCALE GENOMIC DNA]</scope>
    <source>
        <strain evidence="6">BUZ 2T</strain>
    </source>
</reference>
<name>I0KC96_9BACT</name>
<dbReference type="InterPro" id="IPR044068">
    <property type="entry name" value="CB"/>
</dbReference>
<evidence type="ECO:0000256" key="1">
    <source>
        <dbReference type="ARBA" id="ARBA00022908"/>
    </source>
</evidence>
<gene>
    <name evidence="5" type="ORF">FAES_3742</name>
</gene>
<keyword evidence="1" id="KW-0229">DNA integration</keyword>
<dbReference type="InterPro" id="IPR010998">
    <property type="entry name" value="Integrase_recombinase_N"/>
</dbReference>
<dbReference type="InterPro" id="IPR011010">
    <property type="entry name" value="DNA_brk_join_enz"/>
</dbReference>
<dbReference type="AlphaFoldDB" id="I0KC96"/>
<dbReference type="PROSITE" id="PS51900">
    <property type="entry name" value="CB"/>
    <property type="match status" value="1"/>
</dbReference>
<evidence type="ECO:0000313" key="5">
    <source>
        <dbReference type="EMBL" id="CCH01749.1"/>
    </source>
</evidence>
<evidence type="ECO:0000313" key="6">
    <source>
        <dbReference type="Proteomes" id="UP000011058"/>
    </source>
</evidence>
<dbReference type="HOGENOM" id="CLU_033139_2_0_10"/>
<sequence>MKPSRMEMLFWGHSSAKDPDIISLYFRVTINSQRAELGSTGIKVHRKQWSQEGQRLTARTPEAGQHNQTLSIWKTRVQAIYNDLLRSGEPFTASYVKKLFHQEGKGYSFIHLFDHYLASLVKNPDITEGTRETYATVRTKVGHWLASTKQGDLLAERFGKAVLEQYRTFMRNDESRKPATIRKHSNTIKQVLSYGYLNDYIQRNPLQGYRVPSVKPNKPVYLTKEELVTLINYDFGPDKVLGEVRDYFLIQCFTGLAYSDIKGLRYDHFSYQEHEEIGMIWLEKDRVKPETPPDSRFTPSFSSSYPAATMANRKTFTFAQTRKLTCT</sequence>
<dbReference type="eggNOG" id="COG0582">
    <property type="taxonomic scope" value="Bacteria"/>
</dbReference>
<evidence type="ECO:0000256" key="3">
    <source>
        <dbReference type="PROSITE-ProRule" id="PRU01248"/>
    </source>
</evidence>
<dbReference type="STRING" id="1166018.FAES_3742"/>
<dbReference type="Proteomes" id="UP000011058">
    <property type="component" value="Chromosome"/>
</dbReference>
<organism evidence="5 6">
    <name type="scientific">Fibrella aestuarina BUZ 2</name>
    <dbReference type="NCBI Taxonomy" id="1166018"/>
    <lineage>
        <taxon>Bacteria</taxon>
        <taxon>Pseudomonadati</taxon>
        <taxon>Bacteroidota</taxon>
        <taxon>Cytophagia</taxon>
        <taxon>Cytophagales</taxon>
        <taxon>Spirosomataceae</taxon>
        <taxon>Fibrella</taxon>
    </lineage>
</organism>
<evidence type="ECO:0000259" key="4">
    <source>
        <dbReference type="PROSITE" id="PS51900"/>
    </source>
</evidence>
<dbReference type="RefSeq" id="WP_015332848.1">
    <property type="nucleotide sequence ID" value="NC_020054.1"/>
</dbReference>
<dbReference type="InterPro" id="IPR035386">
    <property type="entry name" value="Arm-DNA-bind_5"/>
</dbReference>
<dbReference type="Pfam" id="PF17293">
    <property type="entry name" value="Arm-DNA-bind_5"/>
    <property type="match status" value="1"/>
</dbReference>
<dbReference type="PATRIC" id="fig|1166018.3.peg.5526"/>
<evidence type="ECO:0000256" key="2">
    <source>
        <dbReference type="ARBA" id="ARBA00023125"/>
    </source>
</evidence>
<dbReference type="InterPro" id="IPR025269">
    <property type="entry name" value="SAM-like_dom"/>
</dbReference>
<accession>I0KC96</accession>
<keyword evidence="2 3" id="KW-0238">DNA-binding</keyword>
<protein>
    <submittedName>
        <fullName evidence="5">Integrase</fullName>
    </submittedName>
</protein>
<dbReference type="Pfam" id="PF13102">
    <property type="entry name" value="Phage_int_SAM_5"/>
    <property type="match status" value="1"/>
</dbReference>
<dbReference type="Gene3D" id="1.10.150.130">
    <property type="match status" value="1"/>
</dbReference>
<dbReference type="KEGG" id="fae:FAES_3742"/>
<dbReference type="OrthoDB" id="937349at2"/>